<dbReference type="Pfam" id="PF01380">
    <property type="entry name" value="SIS"/>
    <property type="match status" value="1"/>
</dbReference>
<dbReference type="GO" id="GO:0005886">
    <property type="term" value="C:plasma membrane"/>
    <property type="evidence" value="ECO:0007669"/>
    <property type="project" value="TreeGrafter"/>
</dbReference>
<protein>
    <submittedName>
        <fullName evidence="2">Tagatose-6-phosphate ketose isomerase</fullName>
    </submittedName>
</protein>
<organism evidence="2 3">
    <name type="scientific">Cryobacterium zongtaii</name>
    <dbReference type="NCBI Taxonomy" id="1259217"/>
    <lineage>
        <taxon>Bacteria</taxon>
        <taxon>Bacillati</taxon>
        <taxon>Actinomycetota</taxon>
        <taxon>Actinomycetes</taxon>
        <taxon>Micrococcales</taxon>
        <taxon>Microbacteriaceae</taxon>
        <taxon>Cryobacterium</taxon>
    </lineage>
</organism>
<comment type="caution">
    <text evidence="2">The sequence shown here is derived from an EMBL/GenBank/DDBJ whole genome shotgun (WGS) entry which is preliminary data.</text>
</comment>
<dbReference type="AlphaFoldDB" id="A0A2S3ZDJ2"/>
<reference evidence="2 3" key="1">
    <citation type="submission" date="2018-01" db="EMBL/GenBank/DDBJ databases">
        <title>Cryobacterium sp. nov., from glaciers in China.</title>
        <authorList>
            <person name="Liu Q."/>
            <person name="Xin Y.-H."/>
        </authorList>
    </citation>
    <scope>NUCLEOTIDE SEQUENCE [LARGE SCALE GENOMIC DNA]</scope>
    <source>
        <strain evidence="2 3">TMN-42</strain>
    </source>
</reference>
<dbReference type="GO" id="GO:1901135">
    <property type="term" value="P:carbohydrate derivative metabolic process"/>
    <property type="evidence" value="ECO:0007669"/>
    <property type="project" value="InterPro"/>
</dbReference>
<evidence type="ECO:0000313" key="2">
    <source>
        <dbReference type="EMBL" id="POH64444.1"/>
    </source>
</evidence>
<dbReference type="GO" id="GO:0097367">
    <property type="term" value="F:carbohydrate derivative binding"/>
    <property type="evidence" value="ECO:0007669"/>
    <property type="project" value="InterPro"/>
</dbReference>
<keyword evidence="3" id="KW-1185">Reference proteome</keyword>
<dbReference type="SUPFAM" id="SSF53697">
    <property type="entry name" value="SIS domain"/>
    <property type="match status" value="1"/>
</dbReference>
<keyword evidence="2" id="KW-0413">Isomerase</keyword>
<dbReference type="Proteomes" id="UP000237340">
    <property type="component" value="Unassembled WGS sequence"/>
</dbReference>
<dbReference type="PROSITE" id="PS51464">
    <property type="entry name" value="SIS"/>
    <property type="match status" value="2"/>
</dbReference>
<dbReference type="InterPro" id="IPR050303">
    <property type="entry name" value="GatZ_KbaZ_carbometab"/>
</dbReference>
<gene>
    <name evidence="2" type="ORF">C3B61_13050</name>
</gene>
<sequence>MGRTGLPGSSATFREIAQQPDVWREASENVTAQRGDLDAFLAPLLGRSDLRIVLTGAGSSAFVGDIAAPALARLLSRRIEAVATTDIVSNPRECFAEDVPTLLVSFARSGNSPESSAATVLADQVLTDVSHLVITCDEAGDLSSHHKGRAKSKVVLTPRRSNDEGFAMTSSFTSMLLTSLLILGGSNDSAVAALAAAATRIIEHRQEEITALAASGFERVVYIGSGPLTGLARESALKLLELTAGQVVTYYDSALGFRHGPKAVLDDSTLALVYVSSDPYTRQYDWDIVAELRSTLSPERVITISSEPLPTAGGRTWLLGDLAGVDDAFLAVGYIVIAQLLGLAFSLELGATPDNPFPRGDVNRVVQGVHIHPLQASTSTASKES</sequence>
<feature type="domain" description="SIS" evidence="1">
    <location>
        <begin position="41"/>
        <end position="207"/>
    </location>
</feature>
<feature type="domain" description="SIS" evidence="1">
    <location>
        <begin position="209"/>
        <end position="356"/>
    </location>
</feature>
<dbReference type="PANTHER" id="PTHR32502:SF3">
    <property type="entry name" value="D-GALACTOSAMINE-6-PHOSPHATE DEAMINASE AGAS-RELATED"/>
    <property type="match status" value="1"/>
</dbReference>
<evidence type="ECO:0000259" key="1">
    <source>
        <dbReference type="PROSITE" id="PS51464"/>
    </source>
</evidence>
<dbReference type="InterPro" id="IPR046348">
    <property type="entry name" value="SIS_dom_sf"/>
</dbReference>
<dbReference type="PANTHER" id="PTHR32502">
    <property type="entry name" value="N-ACETYLGALACTOSAMINE PERMEASE II COMPONENT-RELATED"/>
    <property type="match status" value="1"/>
</dbReference>
<proteinExistence type="predicted"/>
<evidence type="ECO:0000313" key="3">
    <source>
        <dbReference type="Proteomes" id="UP000237340"/>
    </source>
</evidence>
<dbReference type="EMBL" id="PPXD01000020">
    <property type="protein sequence ID" value="POH64444.1"/>
    <property type="molecule type" value="Genomic_DNA"/>
</dbReference>
<name>A0A2S3ZDJ2_9MICO</name>
<dbReference type="GO" id="GO:0016853">
    <property type="term" value="F:isomerase activity"/>
    <property type="evidence" value="ECO:0007669"/>
    <property type="project" value="UniProtKB-KW"/>
</dbReference>
<dbReference type="Gene3D" id="3.40.50.10490">
    <property type="entry name" value="Glucose-6-phosphate isomerase like protein, domain 1"/>
    <property type="match status" value="2"/>
</dbReference>
<dbReference type="InterPro" id="IPR001347">
    <property type="entry name" value="SIS_dom"/>
</dbReference>
<accession>A0A2S3ZDJ2</accession>
<dbReference type="GO" id="GO:0009401">
    <property type="term" value="P:phosphoenolpyruvate-dependent sugar phosphotransferase system"/>
    <property type="evidence" value="ECO:0007669"/>
    <property type="project" value="TreeGrafter"/>
</dbReference>